<evidence type="ECO:0000313" key="10">
    <source>
        <dbReference type="Proteomes" id="UP000001213"/>
    </source>
</evidence>
<keyword evidence="4 8" id="KW-0732">Signal</keyword>
<proteinExistence type="inferred from homology"/>
<dbReference type="SUPFAM" id="SSF89392">
    <property type="entry name" value="Prokaryotic lipoproteins and lipoprotein localization factors"/>
    <property type="match status" value="1"/>
</dbReference>
<reference evidence="9 10" key="2">
    <citation type="journal article" date="2011" name="Stand. Genomic Sci.">
        <title>Complete genome sequence of Tsukamurella paurometabola type strain (no. 33).</title>
        <authorList>
            <person name="Munk A.C."/>
            <person name="Lapidus A."/>
            <person name="Lucas S."/>
            <person name="Nolan M."/>
            <person name="Tice H."/>
            <person name="Cheng J.F."/>
            <person name="Del Rio T.G."/>
            <person name="Goodwin L."/>
            <person name="Pitluck S."/>
            <person name="Liolios K."/>
            <person name="Huntemann M."/>
            <person name="Ivanova N."/>
            <person name="Mavromatis K."/>
            <person name="Mikhailova N."/>
            <person name="Pati A."/>
            <person name="Chen A."/>
            <person name="Palaniappan K."/>
            <person name="Tapia R."/>
            <person name="Han C."/>
            <person name="Land M."/>
            <person name="Hauser L."/>
            <person name="Chang Y.J."/>
            <person name="Jeffries C.D."/>
            <person name="Brettin T."/>
            <person name="Yasawong M."/>
            <person name="Brambilla E.M."/>
            <person name="Rohde M."/>
            <person name="Sikorski J."/>
            <person name="Goker M."/>
            <person name="Detter J.C."/>
            <person name="Woyke T."/>
            <person name="Bristow J."/>
            <person name="Eisen J.A."/>
            <person name="Markowitz V."/>
            <person name="Hugenholtz P."/>
            <person name="Kyrpides N.C."/>
            <person name="Klenk H.P."/>
        </authorList>
    </citation>
    <scope>NUCLEOTIDE SEQUENCE [LARGE SCALE GENOMIC DNA]</scope>
    <source>
        <strain evidence="10">ATCC 8368 / DSM 20162 / CCUG 35730 / CIP 100753 / JCM 10117 / KCTC 9821 / NBRC 16120 / NCIMB 702349 / NCTC 13040</strain>
    </source>
</reference>
<dbReference type="InterPro" id="IPR009830">
    <property type="entry name" value="LppX/LprAFG"/>
</dbReference>
<dbReference type="InterPro" id="IPR029046">
    <property type="entry name" value="LolA/LolB/LppX"/>
</dbReference>
<sequence length="262" mass="26562">MKMTSRPALVAASAAMALTVALTGCSDTKDTSGSETTAGSSSSNIDAAGLVTSASEASKNVTSAHFELATTGTIPDLPVTTVSGDLQNKPTVAAKGTATVNAGSTVEAKFVFIDGRMYADLTGGKYTDYGRGDSIYDVSALFDPAKGIPNILAKLKDPKPAGSETVDGQKTEKITGTVPASDIAAISGSRVTTEGASTAVGTTVWIQSSGDHQLVKISVIPVKDATLSLTFSKWGEKVTVTKPDVAAPTPAEGGDQKSLDGN</sequence>
<dbReference type="HOGENOM" id="CLU_074100_1_0_11"/>
<dbReference type="GO" id="GO:0030313">
    <property type="term" value="C:cell envelope"/>
    <property type="evidence" value="ECO:0007669"/>
    <property type="project" value="UniProtKB-SubCell"/>
</dbReference>
<feature type="signal peptide" evidence="8">
    <location>
        <begin position="1"/>
        <end position="17"/>
    </location>
</feature>
<name>D5UW98_TSUPD</name>
<gene>
    <name evidence="9" type="ordered locus">Tpau_3312</name>
</gene>
<dbReference type="RefSeq" id="WP_013127897.1">
    <property type="nucleotide sequence ID" value="NC_014158.1"/>
</dbReference>
<feature type="region of interest" description="Disordered" evidence="7">
    <location>
        <begin position="243"/>
        <end position="262"/>
    </location>
</feature>
<comment type="similarity">
    <text evidence="2">Belongs to the LppX/LprAFG lipoprotein family.</text>
</comment>
<dbReference type="CDD" id="cd16334">
    <property type="entry name" value="LppX-like"/>
    <property type="match status" value="1"/>
</dbReference>
<dbReference type="Pfam" id="PF07161">
    <property type="entry name" value="LppX_LprAFG"/>
    <property type="match status" value="1"/>
</dbReference>
<accession>D5UW98</accession>
<dbReference type="STRING" id="521096.Tpau_3312"/>
<evidence type="ECO:0000256" key="5">
    <source>
        <dbReference type="ARBA" id="ARBA00023139"/>
    </source>
</evidence>
<evidence type="ECO:0000256" key="8">
    <source>
        <dbReference type="SAM" id="SignalP"/>
    </source>
</evidence>
<dbReference type="eggNOG" id="ENOG50338Y0">
    <property type="taxonomic scope" value="Bacteria"/>
</dbReference>
<keyword evidence="3" id="KW-1003">Cell membrane</keyword>
<organism evidence="9 10">
    <name type="scientific">Tsukamurella paurometabola (strain ATCC 8368 / DSM 20162 / CCUG 35730 / CIP 100753 / JCM 10117 / KCTC 9821 / NBRC 16120 / NCIMB 702349 / NCTC 13040)</name>
    <name type="common">Corynebacterium paurometabolum</name>
    <dbReference type="NCBI Taxonomy" id="521096"/>
    <lineage>
        <taxon>Bacteria</taxon>
        <taxon>Bacillati</taxon>
        <taxon>Actinomycetota</taxon>
        <taxon>Actinomycetes</taxon>
        <taxon>Mycobacteriales</taxon>
        <taxon>Tsukamurellaceae</taxon>
        <taxon>Tsukamurella</taxon>
    </lineage>
</organism>
<evidence type="ECO:0000256" key="1">
    <source>
        <dbReference type="ARBA" id="ARBA00004196"/>
    </source>
</evidence>
<evidence type="ECO:0000256" key="3">
    <source>
        <dbReference type="ARBA" id="ARBA00022475"/>
    </source>
</evidence>
<protein>
    <recommendedName>
        <fullName evidence="11">Lipoprotein lprA</fullName>
    </recommendedName>
</protein>
<comment type="subcellular location">
    <subcellularLocation>
        <location evidence="1">Cell envelope</location>
    </subcellularLocation>
</comment>
<keyword evidence="5" id="KW-0564">Palmitate</keyword>
<evidence type="ECO:0000256" key="4">
    <source>
        <dbReference type="ARBA" id="ARBA00022729"/>
    </source>
</evidence>
<feature type="chain" id="PRO_5038958567" description="Lipoprotein lprA" evidence="8">
    <location>
        <begin position="18"/>
        <end position="262"/>
    </location>
</feature>
<dbReference type="EMBL" id="CP001966">
    <property type="protein sequence ID" value="ADG79897.1"/>
    <property type="molecule type" value="Genomic_DNA"/>
</dbReference>
<evidence type="ECO:0008006" key="11">
    <source>
        <dbReference type="Google" id="ProtNLM"/>
    </source>
</evidence>
<evidence type="ECO:0000256" key="6">
    <source>
        <dbReference type="ARBA" id="ARBA00023288"/>
    </source>
</evidence>
<evidence type="ECO:0000256" key="7">
    <source>
        <dbReference type="SAM" id="MobiDB-lite"/>
    </source>
</evidence>
<keyword evidence="6" id="KW-0449">Lipoprotein</keyword>
<reference evidence="10" key="1">
    <citation type="submission" date="2010-03" db="EMBL/GenBank/DDBJ databases">
        <title>The complete chromosome of Tsukamurella paurometabola DSM 20162.</title>
        <authorList>
            <consortium name="US DOE Joint Genome Institute (JGI-PGF)"/>
            <person name="Lucas S."/>
            <person name="Copeland A."/>
            <person name="Lapidus A."/>
            <person name="Glavina del Rio T."/>
            <person name="Dalin E."/>
            <person name="Tice H."/>
            <person name="Bruce D."/>
            <person name="Goodwin L."/>
            <person name="Pitluck S."/>
            <person name="Kyrpides N."/>
            <person name="Mavromatis K."/>
            <person name="Ivanova N."/>
            <person name="Mikhailova N."/>
            <person name="Munk A.C."/>
            <person name="Brettin T."/>
            <person name="Detter J.C."/>
            <person name="Tapia R."/>
            <person name="Han C."/>
            <person name="Larimer F."/>
            <person name="Land M."/>
            <person name="Hauser L."/>
            <person name="Markowitz V."/>
            <person name="Cheng J.-F."/>
            <person name="Hugenholtz P."/>
            <person name="Woyke T."/>
            <person name="Wu D."/>
            <person name="Jando M."/>
            <person name="Brambilla E."/>
            <person name="Klenk H.-P."/>
            <person name="Eisen J.A."/>
        </authorList>
    </citation>
    <scope>NUCLEOTIDE SEQUENCE [LARGE SCALE GENOMIC DNA]</scope>
    <source>
        <strain evidence="10">ATCC 8368 / DSM 20162 / CCUG 35730 / CIP 100753 / JCM 10117 / KCTC 9821 / NBRC 16120 / NCIMB 702349 / NCTC 13040</strain>
    </source>
</reference>
<evidence type="ECO:0000313" key="9">
    <source>
        <dbReference type="EMBL" id="ADG79897.1"/>
    </source>
</evidence>
<dbReference type="Proteomes" id="UP000001213">
    <property type="component" value="Chromosome"/>
</dbReference>
<dbReference type="Gene3D" id="2.50.20.20">
    <property type="match status" value="1"/>
</dbReference>
<keyword evidence="3" id="KW-0472">Membrane</keyword>
<dbReference type="PROSITE" id="PS51257">
    <property type="entry name" value="PROKAR_LIPOPROTEIN"/>
    <property type="match status" value="1"/>
</dbReference>
<keyword evidence="10" id="KW-1185">Reference proteome</keyword>
<dbReference type="KEGG" id="tpr:Tpau_3312"/>
<evidence type="ECO:0000256" key="2">
    <source>
        <dbReference type="ARBA" id="ARBA00009194"/>
    </source>
</evidence>
<dbReference type="AlphaFoldDB" id="D5UW98"/>